<evidence type="ECO:0000313" key="2">
    <source>
        <dbReference type="Proteomes" id="UP000243579"/>
    </source>
</evidence>
<organism evidence="1 2">
    <name type="scientific">Achlya hypogyna</name>
    <name type="common">Oomycete</name>
    <name type="synonym">Protoachlya hypogyna</name>
    <dbReference type="NCBI Taxonomy" id="1202772"/>
    <lineage>
        <taxon>Eukaryota</taxon>
        <taxon>Sar</taxon>
        <taxon>Stramenopiles</taxon>
        <taxon>Oomycota</taxon>
        <taxon>Saprolegniomycetes</taxon>
        <taxon>Saprolegniales</taxon>
        <taxon>Achlyaceae</taxon>
        <taxon>Achlya</taxon>
    </lineage>
</organism>
<reference evidence="1 2" key="1">
    <citation type="journal article" date="2014" name="Genome Biol. Evol.">
        <title>The secreted proteins of Achlya hypogyna and Thraustotheca clavata identify the ancestral oomycete secretome and reveal gene acquisitions by horizontal gene transfer.</title>
        <authorList>
            <person name="Misner I."/>
            <person name="Blouin N."/>
            <person name="Leonard G."/>
            <person name="Richards T.A."/>
            <person name="Lane C.E."/>
        </authorList>
    </citation>
    <scope>NUCLEOTIDE SEQUENCE [LARGE SCALE GENOMIC DNA]</scope>
    <source>
        <strain evidence="1 2">ATCC 48635</strain>
    </source>
</reference>
<dbReference type="OrthoDB" id="72558at2759"/>
<sequence>MGAAASVARKYRVPQAAAHGWNIAILRYHALLDEAHRRGLNRQEFDALVQRLRQRHLQLLAAIHVHMDPLAAKIRPYIDKYEPVVRRQVRRTICQIEVVYNHIDYVVTTTTLQAIYQARRQVVSQLSDATISSYFGIPIGDVLSIHVAKRRFTIKNAGCDLREHEIEHRFAIDDMGFIKKMLELQWVPWHPTPSIATKLTETFVLDIAFFARNEFAIKTETHVALRVGPKWVGEDVRRAVDTAHPRWLQRIDFHEREQRSTLFYDLLRHAYDQMHDEWTNAEIAAAAAAAAAAKMTEAAKAQARAPALSVLTPEMIRRTLTKCSKKILEEDKHRFYTLSSYENWRMELQDTLRCGQTIGEICEEDAMMHEDELLRLYARRVIEGAERVRMEAEDVNRAITKEEMATIAMQVFDVDIESDWENDSDDDL</sequence>
<proteinExistence type="predicted"/>
<accession>A0A1V9YXJ0</accession>
<dbReference type="AlphaFoldDB" id="A0A1V9YXJ0"/>
<name>A0A1V9YXJ0_ACHHY</name>
<keyword evidence="2" id="KW-1185">Reference proteome</keyword>
<dbReference type="EMBL" id="JNBR01000631">
    <property type="protein sequence ID" value="OQR90412.1"/>
    <property type="molecule type" value="Genomic_DNA"/>
</dbReference>
<evidence type="ECO:0000313" key="1">
    <source>
        <dbReference type="EMBL" id="OQR90412.1"/>
    </source>
</evidence>
<comment type="caution">
    <text evidence="1">The sequence shown here is derived from an EMBL/GenBank/DDBJ whole genome shotgun (WGS) entry which is preliminary data.</text>
</comment>
<protein>
    <submittedName>
        <fullName evidence="1">Uncharacterized protein</fullName>
    </submittedName>
</protein>
<gene>
    <name evidence="1" type="ORF">ACHHYP_05525</name>
</gene>
<dbReference type="Proteomes" id="UP000243579">
    <property type="component" value="Unassembled WGS sequence"/>
</dbReference>